<name>E6TVF6_EVAC2</name>
<dbReference type="OrthoDB" id="9799211at2"/>
<dbReference type="KEGG" id="bco:Bcell_2718"/>
<organism evidence="1 2">
    <name type="scientific">Evansella cellulosilytica (strain ATCC 21833 / DSM 2522 / FERM P-1141 / JCM 9156 / N-4)</name>
    <name type="common">Bacillus cellulosilyticus</name>
    <dbReference type="NCBI Taxonomy" id="649639"/>
    <lineage>
        <taxon>Bacteria</taxon>
        <taxon>Bacillati</taxon>
        <taxon>Bacillota</taxon>
        <taxon>Bacilli</taxon>
        <taxon>Bacillales</taxon>
        <taxon>Bacillaceae</taxon>
        <taxon>Evansella</taxon>
    </lineage>
</organism>
<dbReference type="Proteomes" id="UP000001401">
    <property type="component" value="Chromosome"/>
</dbReference>
<proteinExistence type="predicted"/>
<dbReference type="AlphaFoldDB" id="E6TVF6"/>
<dbReference type="eggNOG" id="ENOG502Z8AJ">
    <property type="taxonomic scope" value="Bacteria"/>
</dbReference>
<keyword evidence="2" id="KW-1185">Reference proteome</keyword>
<dbReference type="HOGENOM" id="CLU_096362_0_0_9"/>
<dbReference type="InterPro" id="IPR024524">
    <property type="entry name" value="DUF3800"/>
</dbReference>
<evidence type="ECO:0000313" key="2">
    <source>
        <dbReference type="Proteomes" id="UP000001401"/>
    </source>
</evidence>
<evidence type="ECO:0008006" key="3">
    <source>
        <dbReference type="Google" id="ProtNLM"/>
    </source>
</evidence>
<gene>
    <name evidence="1" type="ordered locus">Bcell_2718</name>
</gene>
<reference evidence="1" key="1">
    <citation type="submission" date="2010-12" db="EMBL/GenBank/DDBJ databases">
        <title>Complete sequence of Bacillus cellulosilyticus DSM 2522.</title>
        <authorList>
            <consortium name="US DOE Joint Genome Institute"/>
            <person name="Lucas S."/>
            <person name="Copeland A."/>
            <person name="Lapidus A."/>
            <person name="Cheng J.-F."/>
            <person name="Bruce D."/>
            <person name="Goodwin L."/>
            <person name="Pitluck S."/>
            <person name="Chertkov O."/>
            <person name="Detter J.C."/>
            <person name="Han C."/>
            <person name="Tapia R."/>
            <person name="Land M."/>
            <person name="Hauser L."/>
            <person name="Jeffries C."/>
            <person name="Kyrpides N."/>
            <person name="Ivanova N."/>
            <person name="Mikhailova N."/>
            <person name="Brumm P."/>
            <person name="Mead D."/>
            <person name="Woyke T."/>
        </authorList>
    </citation>
    <scope>NUCLEOTIDE SEQUENCE [LARGE SCALE GENOMIC DNA]</scope>
    <source>
        <strain evidence="1">DSM 2522</strain>
    </source>
</reference>
<dbReference type="Pfam" id="PF12686">
    <property type="entry name" value="DUF3800"/>
    <property type="match status" value="1"/>
</dbReference>
<evidence type="ECO:0000313" key="1">
    <source>
        <dbReference type="EMBL" id="ADU30973.1"/>
    </source>
</evidence>
<protein>
    <recommendedName>
        <fullName evidence="3">DUF3800 domain-containing protein</fullName>
    </recommendedName>
</protein>
<dbReference type="RefSeq" id="WP_013489306.1">
    <property type="nucleotide sequence ID" value="NC_014829.1"/>
</dbReference>
<dbReference type="EMBL" id="CP002394">
    <property type="protein sequence ID" value="ADU30973.1"/>
    <property type="molecule type" value="Genomic_DNA"/>
</dbReference>
<accession>E6TVF6</accession>
<sequence length="230" mass="27373">MLNIYCDESCHLENDGEKVMILGSISCPKRLTRSTAQDIFQIKFQHGINKYAEIKWTKVSNSNLDYFISLVDYFFKTAHLSFRALIAEKNGLRHDDYQQTHDDWYYKMYYLLLRGIIDPEVINNVYLDIKDTNGTEKVINLRKYLSHYLHDFEYRTIEKIQLIRSEESQLLQLADLLIGAIGYENRDIDTSDAKLRLVQHIKNYSGTNLRNSTRLNQRKFNLFLWEPDRW</sequence>